<dbReference type="PROSITE" id="PS50222">
    <property type="entry name" value="EF_HAND_2"/>
    <property type="match status" value="2"/>
</dbReference>
<dbReference type="InterPro" id="IPR044571">
    <property type="entry name" value="P4KG1-8"/>
</dbReference>
<gene>
    <name evidence="10" type="ORF">TanjilG_11201</name>
</gene>
<accession>A0A1J7HPD3</accession>
<keyword evidence="3" id="KW-0808">Transferase</keyword>
<proteinExistence type="inferred from homology"/>
<feature type="domain" description="EF-hand" evidence="8">
    <location>
        <begin position="192"/>
        <end position="227"/>
    </location>
</feature>
<dbReference type="GO" id="GO:0005524">
    <property type="term" value="F:ATP binding"/>
    <property type="evidence" value="ECO:0007669"/>
    <property type="project" value="UniProtKB-KW"/>
</dbReference>
<keyword evidence="4" id="KW-0547">Nucleotide-binding</keyword>
<dbReference type="Pfam" id="PF00454">
    <property type="entry name" value="PI3_PI4_kinase"/>
    <property type="match status" value="1"/>
</dbReference>
<dbReference type="EMBL" id="CM007371">
    <property type="protein sequence ID" value="OIW02307.1"/>
    <property type="molecule type" value="Genomic_DNA"/>
</dbReference>
<evidence type="ECO:0000256" key="3">
    <source>
        <dbReference type="ARBA" id="ARBA00022679"/>
    </source>
</evidence>
<dbReference type="Pfam" id="PF13202">
    <property type="entry name" value="EF-hand_5"/>
    <property type="match status" value="2"/>
</dbReference>
<evidence type="ECO:0000313" key="10">
    <source>
        <dbReference type="EMBL" id="OIW02307.1"/>
    </source>
</evidence>
<dbReference type="EC" id="2.7.1.67" evidence="2"/>
<dbReference type="PROSITE" id="PS50290">
    <property type="entry name" value="PI3_4_KINASE_3"/>
    <property type="match status" value="1"/>
</dbReference>
<organism evidence="10 11">
    <name type="scientific">Lupinus angustifolius</name>
    <name type="common">Narrow-leaved blue lupine</name>
    <dbReference type="NCBI Taxonomy" id="3871"/>
    <lineage>
        <taxon>Eukaryota</taxon>
        <taxon>Viridiplantae</taxon>
        <taxon>Streptophyta</taxon>
        <taxon>Embryophyta</taxon>
        <taxon>Tracheophyta</taxon>
        <taxon>Spermatophyta</taxon>
        <taxon>Magnoliopsida</taxon>
        <taxon>eudicotyledons</taxon>
        <taxon>Gunneridae</taxon>
        <taxon>Pentapetalae</taxon>
        <taxon>rosids</taxon>
        <taxon>fabids</taxon>
        <taxon>Fabales</taxon>
        <taxon>Fabaceae</taxon>
        <taxon>Papilionoideae</taxon>
        <taxon>50 kb inversion clade</taxon>
        <taxon>genistoids sensu lato</taxon>
        <taxon>core genistoids</taxon>
        <taxon>Genisteae</taxon>
        <taxon>Lupinus</taxon>
    </lineage>
</organism>
<evidence type="ECO:0000259" key="8">
    <source>
        <dbReference type="PROSITE" id="PS50222"/>
    </source>
</evidence>
<dbReference type="InterPro" id="IPR011992">
    <property type="entry name" value="EF-hand-dom_pair"/>
</dbReference>
<feature type="domain" description="PI3K/PI4K catalytic" evidence="9">
    <location>
        <begin position="317"/>
        <end position="610"/>
    </location>
</feature>
<dbReference type="GO" id="GO:0005509">
    <property type="term" value="F:calcium ion binding"/>
    <property type="evidence" value="ECO:0007669"/>
    <property type="project" value="InterPro"/>
</dbReference>
<dbReference type="PANTHER" id="PTHR45800:SF23">
    <property type="entry name" value="1-PHOSPHATIDYLINOSITOL 4-KINASE"/>
    <property type="match status" value="1"/>
</dbReference>
<keyword evidence="5" id="KW-0418">Kinase</keyword>
<evidence type="ECO:0000256" key="7">
    <source>
        <dbReference type="ARBA" id="ARBA00022840"/>
    </source>
</evidence>
<evidence type="ECO:0000256" key="1">
    <source>
        <dbReference type="ARBA" id="ARBA00008941"/>
    </source>
</evidence>
<evidence type="ECO:0000256" key="2">
    <source>
        <dbReference type="ARBA" id="ARBA00012169"/>
    </source>
</evidence>
<dbReference type="Proteomes" id="UP000188354">
    <property type="component" value="Chromosome LG11"/>
</dbReference>
<dbReference type="InterPro" id="IPR018247">
    <property type="entry name" value="EF_Hand_1_Ca_BS"/>
</dbReference>
<dbReference type="PANTHER" id="PTHR45800">
    <property type="entry name" value="PHOSPHATIDYLINOSITOL 4-KINASE GAMMA"/>
    <property type="match status" value="1"/>
</dbReference>
<comment type="similarity">
    <text evidence="1">Belongs to the PI3/PI4-kinase family. Type II PI4K subfamily.</text>
</comment>
<evidence type="ECO:0000256" key="5">
    <source>
        <dbReference type="ARBA" id="ARBA00022777"/>
    </source>
</evidence>
<evidence type="ECO:0000256" key="4">
    <source>
        <dbReference type="ARBA" id="ARBA00022741"/>
    </source>
</evidence>
<sequence length="631" mass="70822">MGCIPSKLAENKSLPLEVAENKLRPAGPGYDDFSILASETPFAANEVETLHELYRKLSTSIVKDGFIQKEELHFALFRNINRRNLFVDRVFDLFDVNKNGHIDFGEFIRSLSIFHPKTSEAVKVKYAFKLYDLRHTGYIEHEEECNESTSICVNLGKLNVLNSWKVYSPPLQLKEMVFAMLNESDLALSDDVVETIVDKTFVEADSKGDGRIDMEEWEEYVGKNPSVLKNMTLPYLLCCITQELNDRKNDDVGGDDYRRKYDFSKDTRDYEAVEQIVPRKPLDRDILLEPIIVNPKVELASEIWNMIHSSYDGLDSGHYPIRSAEGTGGAYFMLDSTGQKYVSVFKPIDEEPMAVNNPRGLPSSLDGEGLKKGTRVGQGAFREVAAYILDHPISGHRTLFGDEKGFAGVPPTVMVNCLHKGFNHSGDFTAKIGSLQMFMENSGSCEDMGPGAFPVNEVHKITVLDMRLANADRHAGNILISKEEENGQAVLIPIDHGYCLPTSFEDCTFEWLYWPQARQHYSPETIDYIKSLDAEEDIALLQFHGWDLPVECARTLQISTMLLKKGVDRGMTPFAIGSLMCRESLNKDSVIEGIVQEALDSVLPGTSEATFLDAVSYVMDQRLDEIANSIS</sequence>
<dbReference type="Gramene" id="OIW02307">
    <property type="protein sequence ID" value="OIW02307"/>
    <property type="gene ID" value="TanjilG_11201"/>
</dbReference>
<dbReference type="SMART" id="SM00054">
    <property type="entry name" value="EFh"/>
    <property type="match status" value="2"/>
</dbReference>
<dbReference type="PROSITE" id="PS00018">
    <property type="entry name" value="EF_HAND_1"/>
    <property type="match status" value="1"/>
</dbReference>
<dbReference type="SUPFAM" id="SSF56112">
    <property type="entry name" value="Protein kinase-like (PK-like)"/>
    <property type="match status" value="1"/>
</dbReference>
<feature type="domain" description="EF-hand" evidence="8">
    <location>
        <begin position="82"/>
        <end position="117"/>
    </location>
</feature>
<dbReference type="STRING" id="3871.A0A1J7HPD3"/>
<dbReference type="InterPro" id="IPR011009">
    <property type="entry name" value="Kinase-like_dom_sf"/>
</dbReference>
<dbReference type="Gene3D" id="1.10.238.10">
    <property type="entry name" value="EF-hand"/>
    <property type="match status" value="1"/>
</dbReference>
<dbReference type="InterPro" id="IPR002048">
    <property type="entry name" value="EF_hand_dom"/>
</dbReference>
<dbReference type="AlphaFoldDB" id="A0A1J7HPD3"/>
<reference evidence="10 11" key="1">
    <citation type="journal article" date="2017" name="Plant Biotechnol. J.">
        <title>A comprehensive draft genome sequence for lupin (Lupinus angustifolius), an emerging health food: insights into plant-microbe interactions and legume evolution.</title>
        <authorList>
            <person name="Hane J.K."/>
            <person name="Ming Y."/>
            <person name="Kamphuis L.G."/>
            <person name="Nelson M.N."/>
            <person name="Garg G."/>
            <person name="Atkins C.A."/>
            <person name="Bayer P.E."/>
            <person name="Bravo A."/>
            <person name="Bringans S."/>
            <person name="Cannon S."/>
            <person name="Edwards D."/>
            <person name="Foley R."/>
            <person name="Gao L.L."/>
            <person name="Harrison M.J."/>
            <person name="Huang W."/>
            <person name="Hurgobin B."/>
            <person name="Li S."/>
            <person name="Liu C.W."/>
            <person name="McGrath A."/>
            <person name="Morahan G."/>
            <person name="Murray J."/>
            <person name="Weller J."/>
            <person name="Jian J."/>
            <person name="Singh K.B."/>
        </authorList>
    </citation>
    <scope>NUCLEOTIDE SEQUENCE [LARGE SCALE GENOMIC DNA]</scope>
    <source>
        <strain evidence="11">cv. Tanjil</strain>
        <tissue evidence="10">Whole plant</tissue>
    </source>
</reference>
<protein>
    <recommendedName>
        <fullName evidence="2">1-phosphatidylinositol 4-kinase</fullName>
        <ecNumber evidence="2">2.7.1.67</ecNumber>
    </recommendedName>
</protein>
<keyword evidence="11" id="KW-1185">Reference proteome</keyword>
<evidence type="ECO:0000256" key="6">
    <source>
        <dbReference type="ARBA" id="ARBA00022837"/>
    </source>
</evidence>
<name>A0A1J7HPD3_LUPAN</name>
<keyword evidence="7" id="KW-0067">ATP-binding</keyword>
<evidence type="ECO:0000259" key="9">
    <source>
        <dbReference type="PROSITE" id="PS50290"/>
    </source>
</evidence>
<dbReference type="InterPro" id="IPR000403">
    <property type="entry name" value="PI3/4_kinase_cat_dom"/>
</dbReference>
<keyword evidence="6" id="KW-0106">Calcium</keyword>
<dbReference type="GO" id="GO:0004430">
    <property type="term" value="F:1-phosphatidylinositol 4-kinase activity"/>
    <property type="evidence" value="ECO:0007669"/>
    <property type="project" value="UniProtKB-EC"/>
</dbReference>
<dbReference type="SUPFAM" id="SSF47473">
    <property type="entry name" value="EF-hand"/>
    <property type="match status" value="1"/>
</dbReference>
<dbReference type="CDD" id="cd00051">
    <property type="entry name" value="EFh"/>
    <property type="match status" value="1"/>
</dbReference>
<evidence type="ECO:0000313" key="11">
    <source>
        <dbReference type="Proteomes" id="UP000188354"/>
    </source>
</evidence>